<dbReference type="AlphaFoldDB" id="A0A5S5CFV4"/>
<comment type="caution">
    <text evidence="1">The sequence shown here is derived from an EMBL/GenBank/DDBJ whole genome shotgun (WGS) entry which is preliminary data.</text>
</comment>
<sequence>MQGDYMRYLSEISITDFRLAVEAYGDDVWNYAYVLTRDRHLADGAAAAREIPGNYNGESSQCTRAFQYEEQQIPDQLLFSIQWTP</sequence>
<protein>
    <submittedName>
        <fullName evidence="1">Uncharacterized protein</fullName>
    </submittedName>
</protein>
<evidence type="ECO:0000313" key="1">
    <source>
        <dbReference type="EMBL" id="TYP78264.1"/>
    </source>
</evidence>
<proteinExistence type="predicted"/>
<evidence type="ECO:0000313" key="2">
    <source>
        <dbReference type="Proteomes" id="UP000323257"/>
    </source>
</evidence>
<reference evidence="1 2" key="1">
    <citation type="submission" date="2019-07" db="EMBL/GenBank/DDBJ databases">
        <title>Genomic Encyclopedia of Type Strains, Phase III (KMG-III): the genomes of soil and plant-associated and newly described type strains.</title>
        <authorList>
            <person name="Whitman W."/>
        </authorList>
    </citation>
    <scope>NUCLEOTIDE SEQUENCE [LARGE SCALE GENOMIC DNA]</scope>
    <source>
        <strain evidence="1 2">BL24</strain>
    </source>
</reference>
<accession>A0A5S5CFV4</accession>
<gene>
    <name evidence="1" type="ORF">BCM02_102841</name>
</gene>
<name>A0A5S5CFV4_9BACL</name>
<dbReference type="EMBL" id="VNHS01000002">
    <property type="protein sequence ID" value="TYP78264.1"/>
    <property type="molecule type" value="Genomic_DNA"/>
</dbReference>
<dbReference type="Proteomes" id="UP000323257">
    <property type="component" value="Unassembled WGS sequence"/>
</dbReference>
<organism evidence="1 2">
    <name type="scientific">Paenibacillus methanolicus</name>
    <dbReference type="NCBI Taxonomy" id="582686"/>
    <lineage>
        <taxon>Bacteria</taxon>
        <taxon>Bacillati</taxon>
        <taxon>Bacillota</taxon>
        <taxon>Bacilli</taxon>
        <taxon>Bacillales</taxon>
        <taxon>Paenibacillaceae</taxon>
        <taxon>Paenibacillus</taxon>
    </lineage>
</organism>
<keyword evidence="2" id="KW-1185">Reference proteome</keyword>